<feature type="domain" description="Ketoreductase" evidence="3">
    <location>
        <begin position="11"/>
        <end position="185"/>
    </location>
</feature>
<dbReference type="EMBL" id="FOVH01000010">
    <property type="protein sequence ID" value="SFO84742.1"/>
    <property type="molecule type" value="Genomic_DNA"/>
</dbReference>
<reference evidence="4 5" key="1">
    <citation type="submission" date="2016-10" db="EMBL/GenBank/DDBJ databases">
        <authorList>
            <person name="de Groot N.N."/>
        </authorList>
    </citation>
    <scope>NUCLEOTIDE SEQUENCE [LARGE SCALE GENOMIC DNA]</scope>
    <source>
        <strain evidence="4 5">DSM 43067</strain>
    </source>
</reference>
<dbReference type="InterPro" id="IPR020904">
    <property type="entry name" value="Sc_DH/Rdtase_CS"/>
</dbReference>
<name>A0A1I5KID0_9ACTN</name>
<dbReference type="PRINTS" id="PR00080">
    <property type="entry name" value="SDRFAMILY"/>
</dbReference>
<dbReference type="InterPro" id="IPR057326">
    <property type="entry name" value="KR_dom"/>
</dbReference>
<dbReference type="SUPFAM" id="SSF51735">
    <property type="entry name" value="NAD(P)-binding Rossmann-fold domains"/>
    <property type="match status" value="1"/>
</dbReference>
<dbReference type="eggNOG" id="COG1028">
    <property type="taxonomic scope" value="Bacteria"/>
</dbReference>
<dbReference type="PANTHER" id="PTHR42879">
    <property type="entry name" value="3-OXOACYL-(ACYL-CARRIER-PROTEIN) REDUCTASE"/>
    <property type="match status" value="1"/>
</dbReference>
<evidence type="ECO:0000256" key="1">
    <source>
        <dbReference type="ARBA" id="ARBA00006484"/>
    </source>
</evidence>
<evidence type="ECO:0000313" key="5">
    <source>
        <dbReference type="Proteomes" id="UP000183413"/>
    </source>
</evidence>
<evidence type="ECO:0000313" key="4">
    <source>
        <dbReference type="EMBL" id="SFO84742.1"/>
    </source>
</evidence>
<dbReference type="PROSITE" id="PS00061">
    <property type="entry name" value="ADH_SHORT"/>
    <property type="match status" value="1"/>
</dbReference>
<dbReference type="Gene3D" id="3.40.50.720">
    <property type="entry name" value="NAD(P)-binding Rossmann-like Domain"/>
    <property type="match status" value="1"/>
</dbReference>
<dbReference type="GO" id="GO:0016491">
    <property type="term" value="F:oxidoreductase activity"/>
    <property type="evidence" value="ECO:0007669"/>
    <property type="project" value="UniProtKB-KW"/>
</dbReference>
<keyword evidence="5" id="KW-1185">Reference proteome</keyword>
<keyword evidence="2" id="KW-0560">Oxidoreductase</keyword>
<dbReference type="InterPro" id="IPR036291">
    <property type="entry name" value="NAD(P)-bd_dom_sf"/>
</dbReference>
<evidence type="ECO:0000256" key="2">
    <source>
        <dbReference type="ARBA" id="ARBA00023002"/>
    </source>
</evidence>
<dbReference type="PRINTS" id="PR00081">
    <property type="entry name" value="GDHRDH"/>
</dbReference>
<dbReference type="InParanoid" id="A0A1I5KID0"/>
<dbReference type="FunCoup" id="A0A1I5KID0">
    <property type="interactions" value="451"/>
</dbReference>
<dbReference type="GO" id="GO:0032787">
    <property type="term" value="P:monocarboxylic acid metabolic process"/>
    <property type="evidence" value="ECO:0007669"/>
    <property type="project" value="UniProtKB-ARBA"/>
</dbReference>
<dbReference type="Pfam" id="PF13561">
    <property type="entry name" value="adh_short_C2"/>
    <property type="match status" value="1"/>
</dbReference>
<evidence type="ECO:0000259" key="3">
    <source>
        <dbReference type="SMART" id="SM00822"/>
    </source>
</evidence>
<proteinExistence type="inferred from homology"/>
<protein>
    <submittedName>
        <fullName evidence="4">3-oxoacyl-[acyl-carrier protein] reductase</fullName>
    </submittedName>
</protein>
<dbReference type="STRING" id="1993.SAMN04489713_1103"/>
<dbReference type="InterPro" id="IPR050259">
    <property type="entry name" value="SDR"/>
</dbReference>
<sequence length="245" mass="25559">MSNLTFDFTGRTVVVTGAARGVGRAVGQHFRDAGATVYLVDSDAEEVKLAAAETGATGLVADVSDTARVNEVVERVVAESGRIDVLVNNAGILRDGVLWKLTDEDYEAVMAVHAGGTFRFTRAAVPHFRRQGGGRVINVTSFTGLRGNPGQSNYAMAKAGIIGFTKTAAKELARFGITVNAISPNAQTRMIDSVPAETLERLTASIPMGRFADPSEIAGAVAFLASAEASYITGVVLPVDGGISV</sequence>
<dbReference type="Proteomes" id="UP000183413">
    <property type="component" value="Unassembled WGS sequence"/>
</dbReference>
<dbReference type="InterPro" id="IPR002347">
    <property type="entry name" value="SDR_fam"/>
</dbReference>
<organism evidence="4 5">
    <name type="scientific">Actinomadura madurae</name>
    <dbReference type="NCBI Taxonomy" id="1993"/>
    <lineage>
        <taxon>Bacteria</taxon>
        <taxon>Bacillati</taxon>
        <taxon>Actinomycetota</taxon>
        <taxon>Actinomycetes</taxon>
        <taxon>Streptosporangiales</taxon>
        <taxon>Thermomonosporaceae</taxon>
        <taxon>Actinomadura</taxon>
    </lineage>
</organism>
<dbReference type="RefSeq" id="WP_075022508.1">
    <property type="nucleotide sequence ID" value="NZ_FOVH01000010.1"/>
</dbReference>
<dbReference type="PANTHER" id="PTHR42879:SF2">
    <property type="entry name" value="3-OXOACYL-[ACYL-CARRIER-PROTEIN] REDUCTASE FABG"/>
    <property type="match status" value="1"/>
</dbReference>
<comment type="similarity">
    <text evidence="1">Belongs to the short-chain dehydrogenases/reductases (SDR) family.</text>
</comment>
<gene>
    <name evidence="4" type="ORF">SAMN04489713_1103</name>
</gene>
<dbReference type="AlphaFoldDB" id="A0A1I5KID0"/>
<dbReference type="FunFam" id="3.40.50.720:FF:000173">
    <property type="entry name" value="3-oxoacyl-[acyl-carrier protein] reductase"/>
    <property type="match status" value="1"/>
</dbReference>
<dbReference type="SMART" id="SM00822">
    <property type="entry name" value="PKS_KR"/>
    <property type="match status" value="1"/>
</dbReference>
<accession>A0A1I5KID0</accession>